<evidence type="ECO:0000313" key="2">
    <source>
        <dbReference type="Proteomes" id="UP001283361"/>
    </source>
</evidence>
<keyword evidence="2" id="KW-1185">Reference proteome</keyword>
<sequence length="139" mass="15679">MNLSRRCHPGLNRKVDEQLLPFRGRCAFIQYIPESPINMLSKYSGRVVLKPITPKQSSLVSYQHREKEVQTGWCSSSSTLEKYIVSSQKGSQNKMLKQNAWSPPSANTEFSCAQTFQSNTIGNEFYGISCTLLSMLGSY</sequence>
<evidence type="ECO:0000313" key="1">
    <source>
        <dbReference type="EMBL" id="KAK3756716.1"/>
    </source>
</evidence>
<reference evidence="1" key="1">
    <citation type="journal article" date="2023" name="G3 (Bethesda)">
        <title>A reference genome for the long-term kleptoplast-retaining sea slug Elysia crispata morphotype clarki.</title>
        <authorList>
            <person name="Eastman K.E."/>
            <person name="Pendleton A.L."/>
            <person name="Shaikh M.A."/>
            <person name="Suttiyut T."/>
            <person name="Ogas R."/>
            <person name="Tomko P."/>
            <person name="Gavelis G."/>
            <person name="Widhalm J.R."/>
            <person name="Wisecaver J.H."/>
        </authorList>
    </citation>
    <scope>NUCLEOTIDE SEQUENCE</scope>
    <source>
        <strain evidence="1">ECLA1</strain>
    </source>
</reference>
<comment type="caution">
    <text evidence="1">The sequence shown here is derived from an EMBL/GenBank/DDBJ whole genome shotgun (WGS) entry which is preliminary data.</text>
</comment>
<accession>A0AAE0YUH2</accession>
<proteinExistence type="predicted"/>
<dbReference type="AlphaFoldDB" id="A0AAE0YUH2"/>
<gene>
    <name evidence="1" type="ORF">RRG08_018440</name>
</gene>
<name>A0AAE0YUH2_9GAST</name>
<dbReference type="Proteomes" id="UP001283361">
    <property type="component" value="Unassembled WGS sequence"/>
</dbReference>
<dbReference type="EMBL" id="JAWDGP010005477">
    <property type="protein sequence ID" value="KAK3756716.1"/>
    <property type="molecule type" value="Genomic_DNA"/>
</dbReference>
<protein>
    <submittedName>
        <fullName evidence="1">Uncharacterized protein</fullName>
    </submittedName>
</protein>
<organism evidence="1 2">
    <name type="scientific">Elysia crispata</name>
    <name type="common">lettuce slug</name>
    <dbReference type="NCBI Taxonomy" id="231223"/>
    <lineage>
        <taxon>Eukaryota</taxon>
        <taxon>Metazoa</taxon>
        <taxon>Spiralia</taxon>
        <taxon>Lophotrochozoa</taxon>
        <taxon>Mollusca</taxon>
        <taxon>Gastropoda</taxon>
        <taxon>Heterobranchia</taxon>
        <taxon>Euthyneura</taxon>
        <taxon>Panpulmonata</taxon>
        <taxon>Sacoglossa</taxon>
        <taxon>Placobranchoidea</taxon>
        <taxon>Plakobranchidae</taxon>
        <taxon>Elysia</taxon>
    </lineage>
</organism>